<evidence type="ECO:0000313" key="2">
    <source>
        <dbReference type="EMBL" id="ETE64906.1"/>
    </source>
</evidence>
<dbReference type="AlphaFoldDB" id="V8NSG9"/>
<proteinExistence type="predicted"/>
<name>V8NSG9_OPHHA</name>
<protein>
    <submittedName>
        <fullName evidence="2">Nst1</fullName>
    </submittedName>
</protein>
<evidence type="ECO:0000256" key="1">
    <source>
        <dbReference type="SAM" id="MobiDB-lite"/>
    </source>
</evidence>
<feature type="non-terminal residue" evidence="2">
    <location>
        <position position="1"/>
    </location>
</feature>
<dbReference type="Proteomes" id="UP000018936">
    <property type="component" value="Unassembled WGS sequence"/>
</dbReference>
<feature type="region of interest" description="Disordered" evidence="1">
    <location>
        <begin position="82"/>
        <end position="162"/>
    </location>
</feature>
<feature type="compositionally biased region" description="Basic and acidic residues" evidence="1">
    <location>
        <begin position="149"/>
        <end position="162"/>
    </location>
</feature>
<organism evidence="2 3">
    <name type="scientific">Ophiophagus hannah</name>
    <name type="common">King cobra</name>
    <name type="synonym">Naja hannah</name>
    <dbReference type="NCBI Taxonomy" id="8665"/>
    <lineage>
        <taxon>Eukaryota</taxon>
        <taxon>Metazoa</taxon>
        <taxon>Chordata</taxon>
        <taxon>Craniata</taxon>
        <taxon>Vertebrata</taxon>
        <taxon>Euteleostomi</taxon>
        <taxon>Lepidosauria</taxon>
        <taxon>Squamata</taxon>
        <taxon>Bifurcata</taxon>
        <taxon>Unidentata</taxon>
        <taxon>Episquamata</taxon>
        <taxon>Toxicofera</taxon>
        <taxon>Serpentes</taxon>
        <taxon>Colubroidea</taxon>
        <taxon>Elapidae</taxon>
        <taxon>Elapinae</taxon>
        <taxon>Ophiophagus</taxon>
    </lineage>
</organism>
<reference evidence="2 3" key="1">
    <citation type="journal article" date="2013" name="Proc. Natl. Acad. Sci. U.S.A.">
        <title>The king cobra genome reveals dynamic gene evolution and adaptation in the snake venom system.</title>
        <authorList>
            <person name="Vonk F.J."/>
            <person name="Casewell N.R."/>
            <person name="Henkel C.V."/>
            <person name="Heimberg A.M."/>
            <person name="Jansen H.J."/>
            <person name="McCleary R.J."/>
            <person name="Kerkkamp H.M."/>
            <person name="Vos R.A."/>
            <person name="Guerreiro I."/>
            <person name="Calvete J.J."/>
            <person name="Wuster W."/>
            <person name="Woods A.E."/>
            <person name="Logan J.M."/>
            <person name="Harrison R.A."/>
            <person name="Castoe T.A."/>
            <person name="de Koning A.P."/>
            <person name="Pollock D.D."/>
            <person name="Yandell M."/>
            <person name="Calderon D."/>
            <person name="Renjifo C."/>
            <person name="Currier R.B."/>
            <person name="Salgado D."/>
            <person name="Pla D."/>
            <person name="Sanz L."/>
            <person name="Hyder A.S."/>
            <person name="Ribeiro J.M."/>
            <person name="Arntzen J.W."/>
            <person name="van den Thillart G.E."/>
            <person name="Boetzer M."/>
            <person name="Pirovano W."/>
            <person name="Dirks R.P."/>
            <person name="Spaink H.P."/>
            <person name="Duboule D."/>
            <person name="McGlinn E."/>
            <person name="Kini R.M."/>
            <person name="Richardson M.K."/>
        </authorList>
    </citation>
    <scope>NUCLEOTIDE SEQUENCE</scope>
    <source>
        <tissue evidence="2">Blood</tissue>
    </source>
</reference>
<evidence type="ECO:0000313" key="3">
    <source>
        <dbReference type="Proteomes" id="UP000018936"/>
    </source>
</evidence>
<accession>V8NSG9</accession>
<comment type="caution">
    <text evidence="2">The sequence shown here is derived from an EMBL/GenBank/DDBJ whole genome shotgun (WGS) entry which is preliminary data.</text>
</comment>
<gene>
    <name evidence="2" type="primary">NST1</name>
    <name evidence="2" type="ORF">L345_09322</name>
</gene>
<dbReference type="EMBL" id="AZIM01002061">
    <property type="protein sequence ID" value="ETE64906.1"/>
    <property type="molecule type" value="Genomic_DNA"/>
</dbReference>
<keyword evidence="3" id="KW-1185">Reference proteome</keyword>
<sequence>MEWSRAMMVNLLHLCQSHRPNSALPHMPTHASHWTAGLQVSATHALGVGHMHAHCILGMHTRFRHSVPKRLAITGLAETCTDREEKEEVVVVEEEEEKTDMRRRRKKEEGRRKRGGGGGEEKRRRREEEEEEETDMKEKEGRRRKKEGRKKEGGEEEKTKKR</sequence>